<keyword evidence="2" id="KW-1185">Reference proteome</keyword>
<proteinExistence type="predicted"/>
<accession>A0A0D1ZM73</accession>
<dbReference type="Proteomes" id="UP000054302">
    <property type="component" value="Unassembled WGS sequence"/>
</dbReference>
<dbReference type="OrthoDB" id="539213at2759"/>
<name>A0A0D1ZM73_EXOME</name>
<evidence type="ECO:0000313" key="1">
    <source>
        <dbReference type="EMBL" id="KIV95767.1"/>
    </source>
</evidence>
<reference evidence="1 2" key="1">
    <citation type="submission" date="2015-01" db="EMBL/GenBank/DDBJ databases">
        <title>The Genome Sequence of Exophiala mesophila CBS40295.</title>
        <authorList>
            <consortium name="The Broad Institute Genomics Platform"/>
            <person name="Cuomo C."/>
            <person name="de Hoog S."/>
            <person name="Gorbushina A."/>
            <person name="Stielow B."/>
            <person name="Teixiera M."/>
            <person name="Abouelleil A."/>
            <person name="Chapman S.B."/>
            <person name="Priest M."/>
            <person name="Young S.K."/>
            <person name="Wortman J."/>
            <person name="Nusbaum C."/>
            <person name="Birren B."/>
        </authorList>
    </citation>
    <scope>NUCLEOTIDE SEQUENCE [LARGE SCALE GENOMIC DNA]</scope>
    <source>
        <strain evidence="1 2">CBS 40295</strain>
    </source>
</reference>
<dbReference type="EMBL" id="KN847521">
    <property type="protein sequence ID" value="KIV95767.1"/>
    <property type="molecule type" value="Genomic_DNA"/>
</dbReference>
<evidence type="ECO:0000313" key="2">
    <source>
        <dbReference type="Proteomes" id="UP000054302"/>
    </source>
</evidence>
<dbReference type="HOGENOM" id="CLU_2096888_0_0_1"/>
<protein>
    <submittedName>
        <fullName evidence="1">Uncharacterized protein</fullName>
    </submittedName>
</protein>
<organism evidence="1 2">
    <name type="scientific">Exophiala mesophila</name>
    <name type="common">Black yeast-like fungus</name>
    <dbReference type="NCBI Taxonomy" id="212818"/>
    <lineage>
        <taxon>Eukaryota</taxon>
        <taxon>Fungi</taxon>
        <taxon>Dikarya</taxon>
        <taxon>Ascomycota</taxon>
        <taxon>Pezizomycotina</taxon>
        <taxon>Eurotiomycetes</taxon>
        <taxon>Chaetothyriomycetidae</taxon>
        <taxon>Chaetothyriales</taxon>
        <taxon>Herpotrichiellaceae</taxon>
        <taxon>Exophiala</taxon>
    </lineage>
</organism>
<dbReference type="AlphaFoldDB" id="A0A0D1ZM73"/>
<dbReference type="VEuPathDB" id="FungiDB:PV10_03382"/>
<gene>
    <name evidence="1" type="ORF">PV10_03382</name>
</gene>
<dbReference type="RefSeq" id="XP_016227341.1">
    <property type="nucleotide sequence ID" value="XM_016367823.1"/>
</dbReference>
<dbReference type="GeneID" id="27321227"/>
<sequence>MDKAEREIMFMRLHQFWLFAFKTVRYGGVGPHVWTASLLGSDKDTKQSKTTMVVWPMSWWQDSLIEQLLSGLSRNVLSSIDATDIPITLTRLLENSNISTDQLLVECVAFSVATPS</sequence>